<accession>A0A385IK41</accession>
<dbReference type="EMBL" id="MG967618">
    <property type="protein sequence ID" value="AXY83278.1"/>
    <property type="molecule type" value="Genomic_DNA"/>
</dbReference>
<reference evidence="1 2" key="1">
    <citation type="submission" date="2018-02" db="EMBL/GenBank/DDBJ databases">
        <title>Genomic characterization of three novel Basilisk-like phages infecting Bacillus anthracis.</title>
        <authorList>
            <person name="Farlow J."/>
            <person name="Bolkvadze D."/>
            <person name="Leshkasheli L."/>
            <person name="Kusradze I."/>
            <person name="Kotorashvili A."/>
            <person name="Kotaria N."/>
            <person name="Balarjishvili N."/>
            <person name="Kvachadze L."/>
            <person name="Nikolich M."/>
            <person name="Kutateladze M."/>
        </authorList>
    </citation>
    <scope>NUCLEOTIDE SEQUENCE [LARGE SCALE GENOMIC DNA]</scope>
</reference>
<dbReference type="Proteomes" id="UP000262714">
    <property type="component" value="Segment"/>
</dbReference>
<proteinExistence type="predicted"/>
<evidence type="ECO:0000313" key="1">
    <source>
        <dbReference type="EMBL" id="AXY83278.1"/>
    </source>
</evidence>
<evidence type="ECO:0000313" key="2">
    <source>
        <dbReference type="Proteomes" id="UP000262714"/>
    </source>
</evidence>
<sequence>MDNMSSACTCHIDVKGCVYCKGRMEEQIILTDSKKNVFDAYKNGDRLNLYTVDGKDGESAEISLEKKQIKELMLFLDRKYGYLLEGVK</sequence>
<gene>
    <name evidence="1" type="ORF">vBBBak10_006</name>
</gene>
<keyword evidence="2" id="KW-1185">Reference proteome</keyword>
<organism evidence="1 2">
    <name type="scientific">Bacillus phage v_B-Bak10</name>
    <dbReference type="NCBI Taxonomy" id="2094736"/>
    <lineage>
        <taxon>Viruses</taxon>
        <taxon>Duplodnaviria</taxon>
        <taxon>Heunggongvirae</taxon>
        <taxon>Uroviricota</taxon>
        <taxon>Caudoviricetes</taxon>
        <taxon>Sejongvirinae</taxon>
        <taxon>Basiliskvirus</taxon>
        <taxon>Basiliskvirus bak10</taxon>
    </lineage>
</organism>
<protein>
    <submittedName>
        <fullName evidence="1">Uncharacterized protein</fullName>
    </submittedName>
</protein>
<name>A0A385IK41_9CAUD</name>